<dbReference type="GO" id="GO:0003677">
    <property type="term" value="F:DNA binding"/>
    <property type="evidence" value="ECO:0007669"/>
    <property type="project" value="InterPro"/>
</dbReference>
<name>A0A835CDI0_9POAL</name>
<evidence type="ECO:0000313" key="2">
    <source>
        <dbReference type="EMBL" id="KAF8722057.1"/>
    </source>
</evidence>
<feature type="compositionally biased region" description="Basic and acidic residues" evidence="1">
    <location>
        <begin position="110"/>
        <end position="122"/>
    </location>
</feature>
<reference evidence="2" key="1">
    <citation type="submission" date="2020-07" db="EMBL/GenBank/DDBJ databases">
        <title>Genome sequence and genetic diversity analysis of an under-domesticated orphan crop, white fonio (Digitaria exilis).</title>
        <authorList>
            <person name="Bennetzen J.L."/>
            <person name="Chen S."/>
            <person name="Ma X."/>
            <person name="Wang X."/>
            <person name="Yssel A.E.J."/>
            <person name="Chaluvadi S.R."/>
            <person name="Johnson M."/>
            <person name="Gangashetty P."/>
            <person name="Hamidou F."/>
            <person name="Sanogo M.D."/>
            <person name="Zwaenepoel A."/>
            <person name="Wallace J."/>
            <person name="Van De Peer Y."/>
            <person name="Van Deynze A."/>
        </authorList>
    </citation>
    <scope>NUCLEOTIDE SEQUENCE</scope>
    <source>
        <tissue evidence="2">Leaves</tissue>
    </source>
</reference>
<feature type="compositionally biased region" description="Acidic residues" evidence="1">
    <location>
        <begin position="100"/>
        <end position="109"/>
    </location>
</feature>
<feature type="compositionally biased region" description="Basic and acidic residues" evidence="1">
    <location>
        <begin position="80"/>
        <end position="99"/>
    </location>
</feature>
<feature type="compositionally biased region" description="Basic and acidic residues" evidence="1">
    <location>
        <begin position="180"/>
        <end position="191"/>
    </location>
</feature>
<dbReference type="GO" id="GO:0006325">
    <property type="term" value="P:chromatin organization"/>
    <property type="evidence" value="ECO:0007669"/>
    <property type="project" value="InterPro"/>
</dbReference>
<dbReference type="PANTHER" id="PTHR13468:SF14">
    <property type="entry name" value="DEK-C DOMAIN-CONTAINING PROTEIN"/>
    <property type="match status" value="1"/>
</dbReference>
<organism evidence="2 3">
    <name type="scientific">Digitaria exilis</name>
    <dbReference type="NCBI Taxonomy" id="1010633"/>
    <lineage>
        <taxon>Eukaryota</taxon>
        <taxon>Viridiplantae</taxon>
        <taxon>Streptophyta</taxon>
        <taxon>Embryophyta</taxon>
        <taxon>Tracheophyta</taxon>
        <taxon>Spermatophyta</taxon>
        <taxon>Magnoliopsida</taxon>
        <taxon>Liliopsida</taxon>
        <taxon>Poales</taxon>
        <taxon>Poaceae</taxon>
        <taxon>PACMAD clade</taxon>
        <taxon>Panicoideae</taxon>
        <taxon>Panicodae</taxon>
        <taxon>Paniceae</taxon>
        <taxon>Anthephorinae</taxon>
        <taxon>Digitaria</taxon>
    </lineage>
</organism>
<feature type="compositionally biased region" description="Low complexity" evidence="1">
    <location>
        <begin position="146"/>
        <end position="157"/>
    </location>
</feature>
<evidence type="ECO:0000313" key="3">
    <source>
        <dbReference type="Proteomes" id="UP000636709"/>
    </source>
</evidence>
<sequence length="270" mass="30135">MQEDIVAMLLDFIAEPHAYDDSTVSDDQGSNSRKRKRGGSAAKDSEDTRKRSRKNLHDEHTSRKRQRKYSKLESDEEGVEEGHVAEHMKSDSEENKEDSGEADSEQEDSYDARKLMASEKSMKGKAAKRKAITGNVPKTAPAATLSKCTSRVSSSLKSSKDRQSSADDPNSRKSKPITPKLKENSQKETYQRRSSGKGFDNKLRTVTFLSCSVSLLRLHIGSALSVLTVLNSNKVNVSDKHYKMDLSSRKDAIKSMIYDELIKLAEADKD</sequence>
<feature type="region of interest" description="Disordered" evidence="1">
    <location>
        <begin position="14"/>
        <end position="196"/>
    </location>
</feature>
<evidence type="ECO:0000256" key="1">
    <source>
        <dbReference type="SAM" id="MobiDB-lite"/>
    </source>
</evidence>
<dbReference type="GO" id="GO:0005634">
    <property type="term" value="C:nucleus"/>
    <property type="evidence" value="ECO:0007669"/>
    <property type="project" value="TreeGrafter"/>
</dbReference>
<dbReference type="GO" id="GO:0042393">
    <property type="term" value="F:histone binding"/>
    <property type="evidence" value="ECO:0007669"/>
    <property type="project" value="TreeGrafter"/>
</dbReference>
<dbReference type="Proteomes" id="UP000636709">
    <property type="component" value="Unassembled WGS sequence"/>
</dbReference>
<feature type="compositionally biased region" description="Basic and acidic residues" evidence="1">
    <location>
        <begin position="158"/>
        <end position="171"/>
    </location>
</feature>
<proteinExistence type="predicted"/>
<gene>
    <name evidence="2" type="ORF">HU200_022688</name>
</gene>
<dbReference type="EMBL" id="JACEFO010001677">
    <property type="protein sequence ID" value="KAF8722057.1"/>
    <property type="molecule type" value="Genomic_DNA"/>
</dbReference>
<dbReference type="InterPro" id="IPR044198">
    <property type="entry name" value="DEK"/>
</dbReference>
<accession>A0A835CDI0</accession>
<dbReference type="OrthoDB" id="10594281at2759"/>
<feature type="compositionally biased region" description="Basic and acidic residues" evidence="1">
    <location>
        <begin position="43"/>
        <end position="61"/>
    </location>
</feature>
<comment type="caution">
    <text evidence="2">The sequence shown here is derived from an EMBL/GenBank/DDBJ whole genome shotgun (WGS) entry which is preliminary data.</text>
</comment>
<dbReference type="PANTHER" id="PTHR13468">
    <property type="entry name" value="DEK PROTEIN"/>
    <property type="match status" value="1"/>
</dbReference>
<keyword evidence="3" id="KW-1185">Reference proteome</keyword>
<protein>
    <submittedName>
        <fullName evidence="2">Uncharacterized protein</fullName>
    </submittedName>
</protein>
<dbReference type="GO" id="GO:2000779">
    <property type="term" value="P:regulation of double-strand break repair"/>
    <property type="evidence" value="ECO:0007669"/>
    <property type="project" value="TreeGrafter"/>
</dbReference>
<dbReference type="AlphaFoldDB" id="A0A835CDI0"/>